<proteinExistence type="predicted"/>
<evidence type="ECO:0000313" key="1">
    <source>
        <dbReference type="EMBL" id="HGS06259.1"/>
    </source>
</evidence>
<protein>
    <submittedName>
        <fullName evidence="1">Uncharacterized protein</fullName>
    </submittedName>
</protein>
<accession>A0A7V4GA96</accession>
<dbReference type="EMBL" id="DSXI01000661">
    <property type="protein sequence ID" value="HGS06259.1"/>
    <property type="molecule type" value="Genomic_DNA"/>
</dbReference>
<sequence>MARGGKAHYGKSKEWGGRRLILVHHCSRRRVLPGPLTPRRGVLGDRCVSVLSWGDFLLTQARRPAGWC</sequence>
<reference evidence="1" key="1">
    <citation type="journal article" date="2020" name="mSystems">
        <title>Genome- and Community-Level Interaction Insights into Carbon Utilization and Element Cycling Functions of Hydrothermarchaeota in Hydrothermal Sediment.</title>
        <authorList>
            <person name="Zhou Z."/>
            <person name="Liu Y."/>
            <person name="Xu W."/>
            <person name="Pan J."/>
            <person name="Luo Z.H."/>
            <person name="Li M."/>
        </authorList>
    </citation>
    <scope>NUCLEOTIDE SEQUENCE [LARGE SCALE GENOMIC DNA]</scope>
    <source>
        <strain evidence="1">SpSt-548</strain>
    </source>
</reference>
<comment type="caution">
    <text evidence="1">The sequence shown here is derived from an EMBL/GenBank/DDBJ whole genome shotgun (WGS) entry which is preliminary data.</text>
</comment>
<dbReference type="AlphaFoldDB" id="A0A7V4GA96"/>
<gene>
    <name evidence="1" type="ORF">ENT08_11105</name>
</gene>
<name>A0A7V4GA96_9BACT</name>
<organism evidence="1">
    <name type="scientific">Desulfobacca acetoxidans</name>
    <dbReference type="NCBI Taxonomy" id="60893"/>
    <lineage>
        <taxon>Bacteria</taxon>
        <taxon>Pseudomonadati</taxon>
        <taxon>Thermodesulfobacteriota</taxon>
        <taxon>Desulfobaccia</taxon>
        <taxon>Desulfobaccales</taxon>
        <taxon>Desulfobaccaceae</taxon>
        <taxon>Desulfobacca</taxon>
    </lineage>
</organism>